<proteinExistence type="predicted"/>
<organism evidence="1 2">
    <name type="scientific">Nelumbo nucifera</name>
    <name type="common">Sacred lotus</name>
    <dbReference type="NCBI Taxonomy" id="4432"/>
    <lineage>
        <taxon>Eukaryota</taxon>
        <taxon>Viridiplantae</taxon>
        <taxon>Streptophyta</taxon>
        <taxon>Embryophyta</taxon>
        <taxon>Tracheophyta</taxon>
        <taxon>Spermatophyta</taxon>
        <taxon>Magnoliopsida</taxon>
        <taxon>Proteales</taxon>
        <taxon>Nelumbonaceae</taxon>
        <taxon>Nelumbo</taxon>
    </lineage>
</organism>
<comment type="caution">
    <text evidence="1">The sequence shown here is derived from an EMBL/GenBank/DDBJ whole genome shotgun (WGS) entry which is preliminary data.</text>
</comment>
<dbReference type="AlphaFoldDB" id="A0A822YMH2"/>
<name>A0A822YMH2_NELNU</name>
<evidence type="ECO:0000313" key="2">
    <source>
        <dbReference type="Proteomes" id="UP000607653"/>
    </source>
</evidence>
<dbReference type="EMBL" id="DUZY01000003">
    <property type="protein sequence ID" value="DAD32771.1"/>
    <property type="molecule type" value="Genomic_DNA"/>
</dbReference>
<protein>
    <submittedName>
        <fullName evidence="1">Uncharacterized protein</fullName>
    </submittedName>
</protein>
<keyword evidence="2" id="KW-1185">Reference proteome</keyword>
<gene>
    <name evidence="1" type="ORF">HUJ06_011622</name>
</gene>
<reference evidence="1 2" key="1">
    <citation type="journal article" date="2020" name="Mol. Biol. Evol.">
        <title>Distinct Expression and Methylation Patterns for Genes with Different Fates following a Single Whole-Genome Duplication in Flowering Plants.</title>
        <authorList>
            <person name="Shi T."/>
            <person name="Rahmani R.S."/>
            <person name="Gugger P.F."/>
            <person name="Wang M."/>
            <person name="Li H."/>
            <person name="Zhang Y."/>
            <person name="Li Z."/>
            <person name="Wang Q."/>
            <person name="Van de Peer Y."/>
            <person name="Marchal K."/>
            <person name="Chen J."/>
        </authorList>
    </citation>
    <scope>NUCLEOTIDE SEQUENCE [LARGE SCALE GENOMIC DNA]</scope>
    <source>
        <tissue evidence="1">Leaf</tissue>
    </source>
</reference>
<sequence length="104" mass="12282">MRSLKPTQISRSWRSWCRRALLLQNGVLELPSEWEKKIFVDVVQAPLRQVLTTAAVAKMSPSYIVERCRNPFYSSSSTPFNRFLFSNFLLTRTKLRIERDQKIF</sequence>
<dbReference type="Proteomes" id="UP000607653">
    <property type="component" value="Unassembled WGS sequence"/>
</dbReference>
<accession>A0A822YMH2</accession>
<evidence type="ECO:0000313" key="1">
    <source>
        <dbReference type="EMBL" id="DAD32771.1"/>
    </source>
</evidence>